<proteinExistence type="predicted"/>
<dbReference type="InterPro" id="IPR016409">
    <property type="entry name" value="Phage_T4_Gp55.2"/>
</dbReference>
<sequence>MVYKLLGPEYNGPTDYNFKTEEIIMSQAIKNVLNSFAFDKVNELMKTGFVTPQVLDQWVAELLPIMHSKDQKIGKNGIREILVQYILDEFDVAAFGVESKAWCPGEITDKTIRRMKNQRKKKFVDLKIVKAAK</sequence>
<dbReference type="Pfam" id="PF24454">
    <property type="entry name" value="DUF7570"/>
    <property type="match status" value="1"/>
</dbReference>
<gene>
    <name evidence="1" type="primary">55.2</name>
</gene>
<dbReference type="EMBL" id="HM071924">
    <property type="protein sequence ID" value="ADI55393.1"/>
    <property type="molecule type" value="Genomic_DNA"/>
</dbReference>
<dbReference type="PIRSF" id="PIRSF004270">
    <property type="entry name" value="UCP004270"/>
    <property type="match status" value="1"/>
</dbReference>
<name>D7RM77_9CAUD</name>
<dbReference type="InterPro" id="IPR055992">
    <property type="entry name" value="DUF7570"/>
</dbReference>
<dbReference type="Proteomes" id="UP000201129">
    <property type="component" value="Segment"/>
</dbReference>
<organism evidence="1 2">
    <name type="scientific">Escherichia phage IME08</name>
    <dbReference type="NCBI Taxonomy" id="698728"/>
    <lineage>
        <taxon>Viruses</taxon>
        <taxon>Duplodnaviria</taxon>
        <taxon>Heunggongvirae</taxon>
        <taxon>Uroviricota</taxon>
        <taxon>Caudoviricetes</taxon>
        <taxon>Pantevenvirales</taxon>
        <taxon>Straboviridae</taxon>
        <taxon>Tevenvirinae</taxon>
        <taxon>Dhakavirus</taxon>
        <taxon>Dhakavirus ime08</taxon>
    </lineage>
</organism>
<keyword evidence="2" id="KW-1185">Reference proteome</keyword>
<dbReference type="KEGG" id="vg:9384401"/>
<protein>
    <submittedName>
        <fullName evidence="1">Uncharacterized protein 55.2</fullName>
    </submittedName>
</protein>
<reference evidence="1 2" key="1">
    <citation type="journal article" date="2011" name="Arch. Virol.">
        <title>The complete genome sequence of a novel T4-like bacteriophage, IME08.</title>
        <authorList>
            <person name="Jiang H."/>
            <person name="Jiang X."/>
            <person name="Wang S."/>
            <person name="Li C."/>
            <person name="Chen B."/>
            <person name="An X."/>
            <person name="Mi Z."/>
            <person name="Chen J."/>
            <person name="Tong Y."/>
        </authorList>
    </citation>
    <scope>NUCLEOTIDE SEQUENCE [LARGE SCALE GENOMIC DNA]</scope>
</reference>
<reference evidence="1 2" key="2">
    <citation type="journal article" date="2011" name="Virol. J.">
        <title>Sequence characteristics of T4-like bacteriophage IME08 benome termini revealed by high throughput sequencing.</title>
        <authorList>
            <person name="Jiang X."/>
            <person name="Jiang H."/>
            <person name="Li C."/>
            <person name="Wang S."/>
            <person name="Mi Z."/>
            <person name="An X."/>
            <person name="Chen J."/>
            <person name="Tong Y."/>
        </authorList>
    </citation>
    <scope>NUCLEOTIDE SEQUENCE [LARGE SCALE GENOMIC DNA]</scope>
</reference>
<accession>D7RM77</accession>
<dbReference type="GeneID" id="9384401"/>
<dbReference type="RefSeq" id="YP_003734214.1">
    <property type="nucleotide sequence ID" value="NC_014260.1"/>
</dbReference>
<dbReference type="OrthoDB" id="17796at10239"/>
<evidence type="ECO:0000313" key="2">
    <source>
        <dbReference type="Proteomes" id="UP000201129"/>
    </source>
</evidence>
<evidence type="ECO:0000313" key="1">
    <source>
        <dbReference type="EMBL" id="ADI55393.1"/>
    </source>
</evidence>